<proteinExistence type="predicted"/>
<keyword evidence="2" id="KW-1185">Reference proteome</keyword>
<evidence type="ECO:0008006" key="3">
    <source>
        <dbReference type="Google" id="ProtNLM"/>
    </source>
</evidence>
<sequence length="138" mass="15176">MTDGTGEPPGGFSQMLGDFSAQADAMVTAAKEGKFKVSEEAGEALKKAINDYVFDWNSNKRWFQRLAEKPKLGTGPYAQRIGDHAVLVADGDDLSAKKQLDMLRDIVLRANEAIDLAKTKYKQQDEHGVDAFKNLKQG</sequence>
<gene>
    <name evidence="1" type="ORF">ACFOSH_09290</name>
</gene>
<reference evidence="2" key="1">
    <citation type="journal article" date="2019" name="Int. J. Syst. Evol. Microbiol.">
        <title>The Global Catalogue of Microorganisms (GCM) 10K type strain sequencing project: providing services to taxonomists for standard genome sequencing and annotation.</title>
        <authorList>
            <consortium name="The Broad Institute Genomics Platform"/>
            <consortium name="The Broad Institute Genome Sequencing Center for Infectious Disease"/>
            <person name="Wu L."/>
            <person name="Ma J."/>
        </authorList>
    </citation>
    <scope>NUCLEOTIDE SEQUENCE [LARGE SCALE GENOMIC DNA]</scope>
    <source>
        <strain evidence="2">CGMCC 4.7676</strain>
    </source>
</reference>
<accession>A0ABV7NU25</accession>
<evidence type="ECO:0000313" key="2">
    <source>
        <dbReference type="Proteomes" id="UP001595645"/>
    </source>
</evidence>
<protein>
    <recommendedName>
        <fullName evidence="3">PE domain-containing protein</fullName>
    </recommendedName>
</protein>
<dbReference type="Proteomes" id="UP001595645">
    <property type="component" value="Unassembled WGS sequence"/>
</dbReference>
<organism evidence="1 2">
    <name type="scientific">Amycolatopsis speibonae</name>
    <dbReference type="NCBI Taxonomy" id="1450224"/>
    <lineage>
        <taxon>Bacteria</taxon>
        <taxon>Bacillati</taxon>
        <taxon>Actinomycetota</taxon>
        <taxon>Actinomycetes</taxon>
        <taxon>Pseudonocardiales</taxon>
        <taxon>Pseudonocardiaceae</taxon>
        <taxon>Amycolatopsis</taxon>
    </lineage>
</organism>
<dbReference type="EMBL" id="JBHRWK010000014">
    <property type="protein sequence ID" value="MFC3449623.1"/>
    <property type="molecule type" value="Genomic_DNA"/>
</dbReference>
<comment type="caution">
    <text evidence="1">The sequence shown here is derived from an EMBL/GenBank/DDBJ whole genome shotgun (WGS) entry which is preliminary data.</text>
</comment>
<evidence type="ECO:0000313" key="1">
    <source>
        <dbReference type="EMBL" id="MFC3449623.1"/>
    </source>
</evidence>
<dbReference type="RefSeq" id="WP_378238322.1">
    <property type="nucleotide sequence ID" value="NZ_JBHRWK010000014.1"/>
</dbReference>
<name>A0ABV7NU25_9PSEU</name>